<gene>
    <name evidence="2" type="ORF">WL1483_3044</name>
</gene>
<dbReference type="AlphaFoldDB" id="A0A0S2SL43"/>
<reference evidence="3" key="1">
    <citation type="submission" date="2015-10" db="EMBL/GenBank/DDBJ databases">
        <title>Complete Genome Sequence of Aeromonas schubertii strain WL1483.</title>
        <authorList>
            <person name="Liu L."/>
        </authorList>
    </citation>
    <scope>NUCLEOTIDE SEQUENCE [LARGE SCALE GENOMIC DNA]</scope>
    <source>
        <strain evidence="3">WL1483</strain>
    </source>
</reference>
<reference evidence="2 3" key="2">
    <citation type="journal article" date="2016" name="Genome Announc.">
        <title>Complete Genome Sequence of the Highly Virulent Aeromonas schubertii Strain WL1483, Isolated from Diseased Snakehead Fish (Channa argus) in China.</title>
        <authorList>
            <person name="Liu L."/>
            <person name="Li N."/>
            <person name="Zhang D."/>
            <person name="Fu X."/>
            <person name="Shi C."/>
            <person name="Lin Q."/>
            <person name="Hao G."/>
        </authorList>
    </citation>
    <scope>NUCLEOTIDE SEQUENCE [LARGE SCALE GENOMIC DNA]</scope>
    <source>
        <strain evidence="2 3">WL1483</strain>
    </source>
</reference>
<evidence type="ECO:0000256" key="1">
    <source>
        <dbReference type="SAM" id="MobiDB-lite"/>
    </source>
</evidence>
<feature type="compositionally biased region" description="Basic and acidic residues" evidence="1">
    <location>
        <begin position="58"/>
        <end position="80"/>
    </location>
</feature>
<dbReference type="EMBL" id="CP013067">
    <property type="protein sequence ID" value="ALP42463.1"/>
    <property type="molecule type" value="Genomic_DNA"/>
</dbReference>
<organism evidence="2 3">
    <name type="scientific">Aeromonas schubertii</name>
    <dbReference type="NCBI Taxonomy" id="652"/>
    <lineage>
        <taxon>Bacteria</taxon>
        <taxon>Pseudomonadati</taxon>
        <taxon>Pseudomonadota</taxon>
        <taxon>Gammaproteobacteria</taxon>
        <taxon>Aeromonadales</taxon>
        <taxon>Aeromonadaceae</taxon>
        <taxon>Aeromonas</taxon>
    </lineage>
</organism>
<name>A0A0S2SL43_9GAMM</name>
<sequence>MNHLIACLVRLQWALGVTHSKPGSLFGMRQGQLAVAAGPVGTAEARIGQPGVGAEADDQGRQPDGQHDQCVGTDHRAALP</sequence>
<dbReference type="KEGG" id="asr:WL1483_3044"/>
<protein>
    <submittedName>
        <fullName evidence="2">Uncharacterized protein</fullName>
    </submittedName>
</protein>
<feature type="region of interest" description="Disordered" evidence="1">
    <location>
        <begin position="45"/>
        <end position="80"/>
    </location>
</feature>
<evidence type="ECO:0000313" key="3">
    <source>
        <dbReference type="Proteomes" id="UP000058114"/>
    </source>
</evidence>
<dbReference type="Proteomes" id="UP000058114">
    <property type="component" value="Chromosome"/>
</dbReference>
<accession>A0A0S2SL43</accession>
<evidence type="ECO:0000313" key="2">
    <source>
        <dbReference type="EMBL" id="ALP42463.1"/>
    </source>
</evidence>
<proteinExistence type="predicted"/>